<protein>
    <recommendedName>
        <fullName evidence="1">Reverse transcriptase domain-containing protein</fullName>
    </recommendedName>
</protein>
<dbReference type="AlphaFoldDB" id="A0AAD8VE28"/>
<feature type="domain" description="Reverse transcriptase" evidence="1">
    <location>
        <begin position="95"/>
        <end position="371"/>
    </location>
</feature>
<proteinExistence type="predicted"/>
<dbReference type="CDD" id="cd01650">
    <property type="entry name" value="RT_nLTR_like"/>
    <property type="match status" value="1"/>
</dbReference>
<dbReference type="InterPro" id="IPR056924">
    <property type="entry name" value="SH3_Tf2-1"/>
</dbReference>
<dbReference type="PANTHER" id="PTHR19446">
    <property type="entry name" value="REVERSE TRANSCRIPTASES"/>
    <property type="match status" value="1"/>
</dbReference>
<dbReference type="PROSITE" id="PS50878">
    <property type="entry name" value="RT_POL"/>
    <property type="match status" value="1"/>
</dbReference>
<dbReference type="SUPFAM" id="SSF56672">
    <property type="entry name" value="DNA/RNA polymerases"/>
    <property type="match status" value="1"/>
</dbReference>
<dbReference type="Pfam" id="PF00078">
    <property type="entry name" value="RVT_1"/>
    <property type="match status" value="1"/>
</dbReference>
<accession>A0AAD8VE28</accession>
<reference evidence="2" key="1">
    <citation type="submission" date="2023-07" db="EMBL/GenBank/DDBJ databases">
        <title>A chromosome-level genome assembly of Lolium multiflorum.</title>
        <authorList>
            <person name="Chen Y."/>
            <person name="Copetti D."/>
            <person name="Kolliker R."/>
            <person name="Studer B."/>
        </authorList>
    </citation>
    <scope>NUCLEOTIDE SEQUENCE</scope>
    <source>
        <strain evidence="2">02402/16</strain>
        <tissue evidence="2">Leaf</tissue>
    </source>
</reference>
<evidence type="ECO:0000313" key="2">
    <source>
        <dbReference type="EMBL" id="KAK1601250.1"/>
    </source>
</evidence>
<gene>
    <name evidence="2" type="ORF">QYE76_017578</name>
</gene>
<comment type="caution">
    <text evidence="2">The sequence shown here is derived from an EMBL/GenBank/DDBJ whole genome shotgun (WGS) entry which is preliminary data.</text>
</comment>
<dbReference type="Pfam" id="PF24626">
    <property type="entry name" value="SH3_Tf2-1"/>
    <property type="match status" value="1"/>
</dbReference>
<evidence type="ECO:0000259" key="1">
    <source>
        <dbReference type="PROSITE" id="PS50878"/>
    </source>
</evidence>
<dbReference type="InterPro" id="IPR000477">
    <property type="entry name" value="RT_dom"/>
</dbReference>
<organism evidence="2 3">
    <name type="scientific">Lolium multiflorum</name>
    <name type="common">Italian ryegrass</name>
    <name type="synonym">Lolium perenne subsp. multiflorum</name>
    <dbReference type="NCBI Taxonomy" id="4521"/>
    <lineage>
        <taxon>Eukaryota</taxon>
        <taxon>Viridiplantae</taxon>
        <taxon>Streptophyta</taxon>
        <taxon>Embryophyta</taxon>
        <taxon>Tracheophyta</taxon>
        <taxon>Spermatophyta</taxon>
        <taxon>Magnoliopsida</taxon>
        <taxon>Liliopsida</taxon>
        <taxon>Poales</taxon>
        <taxon>Poaceae</taxon>
        <taxon>BOP clade</taxon>
        <taxon>Pooideae</taxon>
        <taxon>Poodae</taxon>
        <taxon>Poeae</taxon>
        <taxon>Poeae Chloroplast Group 2 (Poeae type)</taxon>
        <taxon>Loliodinae</taxon>
        <taxon>Loliinae</taxon>
        <taxon>Lolium</taxon>
    </lineage>
</organism>
<sequence>MVTAQERKNEVFTEEYERLIGSIQNREHTINLEALNIPVADLGELEVMFTEEEVWNTIREMPSDRAPGLDGFTGAFFQRAWPTIKHDILAGLMKLGVGDGRGFARHNRALITLIPKKPDALEIKDYRPISLVHSFAKLFSKVIANRLRSRLGEMVSMNQSAFFKLRSLHDNFVLVRQVARKINMRRRTGVLLKLDIARAFDSISRRFLFEVLRKMGFGERYLKWVALLLYTANTKVMVNGVPGNRIYHGRGLRQGDPTSPMLFVAAMEALTAMVIKAMEEGLFGDLASISSMQRISVYADDVVLFLKPVCGELWAVKHILSLFGEATGLHVNFRKTTATMIRGTREEEERTSTILGCDLAAFSIRYLGLQLALRPLTKAEWQPLLDQVTKSVPTWQRGLVWCRVLRSANLRIADPGYTGNLQRWWTEARKRVRRIDRKRFDSMVISTTWTLWKQRNARAFGNEREQKMLDQMFPKLRKSKLLPRGDGAYKVLAKINDNAYSIDLPSEEFGFSNSLNVADLTPYDGEDLRASRSTPFEGGGDDEDILTEILPPSLQNEDDVAVKLKSNEVRVGSMRRARMKKEQTSHEEKRSSWTWCWT</sequence>
<dbReference type="EMBL" id="JAUUTY010000477">
    <property type="protein sequence ID" value="KAK1601250.1"/>
    <property type="molecule type" value="Genomic_DNA"/>
</dbReference>
<keyword evidence="3" id="KW-1185">Reference proteome</keyword>
<evidence type="ECO:0000313" key="3">
    <source>
        <dbReference type="Proteomes" id="UP001231189"/>
    </source>
</evidence>
<dbReference type="Proteomes" id="UP001231189">
    <property type="component" value="Unassembled WGS sequence"/>
</dbReference>
<dbReference type="InterPro" id="IPR043502">
    <property type="entry name" value="DNA/RNA_pol_sf"/>
</dbReference>
<name>A0AAD8VE28_LOLMU</name>